<evidence type="ECO:0000259" key="4">
    <source>
        <dbReference type="PROSITE" id="PS50878"/>
    </source>
</evidence>
<dbReference type="SUPFAM" id="SSF56219">
    <property type="entry name" value="DNase I-like"/>
    <property type="match status" value="1"/>
</dbReference>
<feature type="domain" description="CCHC-type" evidence="3">
    <location>
        <begin position="456"/>
        <end position="470"/>
    </location>
</feature>
<protein>
    <recommendedName>
        <fullName evidence="7">Reverse transcriptase domain-containing protein</fullName>
    </recommendedName>
</protein>
<dbReference type="SUPFAM" id="SSF56672">
    <property type="entry name" value="DNA/RNA polymerases"/>
    <property type="match status" value="1"/>
</dbReference>
<organism evidence="5 6">
    <name type="scientific">Riccia sorocarpa</name>
    <dbReference type="NCBI Taxonomy" id="122646"/>
    <lineage>
        <taxon>Eukaryota</taxon>
        <taxon>Viridiplantae</taxon>
        <taxon>Streptophyta</taxon>
        <taxon>Embryophyta</taxon>
        <taxon>Marchantiophyta</taxon>
        <taxon>Marchantiopsida</taxon>
        <taxon>Marchantiidae</taxon>
        <taxon>Marchantiales</taxon>
        <taxon>Ricciaceae</taxon>
        <taxon>Riccia</taxon>
    </lineage>
</organism>
<feature type="compositionally biased region" description="Basic and acidic residues" evidence="2">
    <location>
        <begin position="510"/>
        <end position="523"/>
    </location>
</feature>
<accession>A0ABD3HKB1</accession>
<evidence type="ECO:0000256" key="2">
    <source>
        <dbReference type="SAM" id="MobiDB-lite"/>
    </source>
</evidence>
<dbReference type="PANTHER" id="PTHR19446">
    <property type="entry name" value="REVERSE TRANSCRIPTASES"/>
    <property type="match status" value="1"/>
</dbReference>
<dbReference type="Pfam" id="PF13966">
    <property type="entry name" value="zf-RVT"/>
    <property type="match status" value="1"/>
</dbReference>
<dbReference type="PROSITE" id="PS50158">
    <property type="entry name" value="ZF_CCHC"/>
    <property type="match status" value="1"/>
</dbReference>
<evidence type="ECO:0000259" key="3">
    <source>
        <dbReference type="PROSITE" id="PS50158"/>
    </source>
</evidence>
<feature type="compositionally biased region" description="Polar residues" evidence="2">
    <location>
        <begin position="34"/>
        <end position="46"/>
    </location>
</feature>
<dbReference type="Gene3D" id="3.60.10.10">
    <property type="entry name" value="Endonuclease/exonuclease/phosphatase"/>
    <property type="match status" value="1"/>
</dbReference>
<evidence type="ECO:0000256" key="1">
    <source>
        <dbReference type="PROSITE-ProRule" id="PRU00047"/>
    </source>
</evidence>
<keyword evidence="1" id="KW-0479">Metal-binding</keyword>
<evidence type="ECO:0000313" key="6">
    <source>
        <dbReference type="Proteomes" id="UP001633002"/>
    </source>
</evidence>
<keyword evidence="6" id="KW-1185">Reference proteome</keyword>
<feature type="compositionally biased region" description="Basic and acidic residues" evidence="2">
    <location>
        <begin position="1851"/>
        <end position="1875"/>
    </location>
</feature>
<feature type="compositionally biased region" description="Polar residues" evidence="2">
    <location>
        <begin position="597"/>
        <end position="610"/>
    </location>
</feature>
<dbReference type="Pfam" id="PF00078">
    <property type="entry name" value="RVT_1"/>
    <property type="match status" value="1"/>
</dbReference>
<feature type="region of interest" description="Disordered" evidence="2">
    <location>
        <begin position="583"/>
        <end position="613"/>
    </location>
</feature>
<dbReference type="InterPro" id="IPR001878">
    <property type="entry name" value="Znf_CCHC"/>
</dbReference>
<evidence type="ECO:0008006" key="7">
    <source>
        <dbReference type="Google" id="ProtNLM"/>
    </source>
</evidence>
<reference evidence="5 6" key="1">
    <citation type="submission" date="2024-09" db="EMBL/GenBank/DDBJ databases">
        <title>Chromosome-scale assembly of Riccia sorocarpa.</title>
        <authorList>
            <person name="Paukszto L."/>
        </authorList>
    </citation>
    <scope>NUCLEOTIDE SEQUENCE [LARGE SCALE GENOMIC DNA]</scope>
    <source>
        <strain evidence="5">LP-2024</strain>
        <tissue evidence="5">Aerial parts of the thallus</tissue>
    </source>
</reference>
<feature type="compositionally biased region" description="Basic and acidic residues" evidence="2">
    <location>
        <begin position="149"/>
        <end position="166"/>
    </location>
</feature>
<sequence>MASTVQLAGRGGKPVHSSKQSTSLGTPPPGKVGLTTTTRPVSSPSMAQVGGLGSPTRTTMDYRAAISPPKLMGGYSPMAPRNPPNFGSEANYQDALENVNYRNAFYGGNGVGFPDGQTQDILHNHMGWNPHNLGYTDQHMMESEGKLFDYHDDATGHSSDHGKEQESSAQDIEEDEENPEQHLPAIPEAGEPELDAEEEDTTDQENSYMERHKAWIGVLDENLAINRSNPAAKEASTDFEMDMSELLTAVDDIIETSNHEGTVATDTLYINTRVFAEGINQLQRHSLIIHTVDLRVTMSYFERWAEVTLHQLLGVKVVSICQLDPFCFHVTVDSGKAKAHIFANSPLKMGSKMVFPLPWDTRFSTKDIKSRAVPVWLELYDVHPGLMKFGLNMLRTIGPIIYAAKNTETQRINIVRGCVLMDLSKTLHEFIPIVVPEAPEKVMKQRIRYLRLPAACFNCRLRGHFARACPLEAGRRNYQRSVTEEAQVRGKRREDLRPRPAAPQGNPPARESREANKVLRPEGESTEDFSVVRRKQKPRFQTPEIKKSMRVNNRYGVLDTEGEDDTMLSGGDDKVEIRSKKVDLSNQLAQGKGMPGESSSSKQHETQNGSIRRRIKTQYKNVDIFALQELKTKEFELETTLRLISESGRVVVDYRSDGWGGATLVLKPSVKVLDSGVKGDGSAAWAIFETVQKKKAGVMSVYAPHSEAKRSDLWRWIQDLISDGSWAIGGDLNMVEWGVDTNCTSPILKGDECYAWMDLKQESNLIECYQEAARRSGPRYTRIQVKGDRVEMSRLDRWYLSNNGDWVDQIAHVNHDSKAGISDHCPVLLELRVSQGSSERHTWKTYMKIAVEDLKNPTVRRKITAAWKNRLAHCSDPRVQWDLAWRRVKSVLKEERRVHKSKEISWEDLELIHADWIRKLGTRPKRLANGLIIEDRAGIIKEIGSFYTALYKDDGDPVGAAEERCKVLSLIQNKVPSGDNARLEECPSEQELEECVQELAKDKAPGLDGVSAEVLREFWEEARGPCKEMLECFWETEQLTAAEKKGVIKLIPKNEETCKLTNWRPITLTGITYKLISHILANRLKSLLPGLITGQQTGFVPGRTIFDNILSLKLGEEWATESGQDVFFLKLDFVKAYDRIRHIYLWETLRAMGFGEKVIRLFQGLMCGAEATVHHNGEFTDVFTLERGVRQGCPLAPFLFSLSTEPLMLMLQEAADQQSLHGIKIKENKQLMFSLFADDTGLCLKATEGNFLAAKELIDRFELISGAQLNVAKSLIIPIGMETVPRWMLMTGCKVAAEGEIHTYLGAPVGVGIAEDQLEAFLLEKLTKKVNFWANRMLSWEGRCTVLKHALSMIPNYYLMTLGLTTNGYKKLDRICWRFLWGRNRDGNFKIPLVSWERVCRDKKEGGLGLTTFKDQSNVLKMRLATRILDEDPAEWAELAREMLKAVFYKKRSNEGLQRTAEEIMILEKVEIPKSMNTLHHILKGWTCGKERMSPRLEQPILAMDTPIDLVIKMGERHLKGRPKSWQLLKRRIKTMGIRRLGDLRGRPIRRILTVDKIGLLPDRSLTVQGPNSEATYLLADLVKRTSTSGSKITDPGLWCWQNEKDARQSTWYKDQKEWKQILIPPHELRVRANASWGLNWDTSKWERLWTKVWQASLFPRDKLWIWRLLNKGLFTAERGFTVGRESAQCERCRQATENIDHLFLRCHSTRNAWKELSTVFYRAKGRKLRDTSLPELLEDVLSSENLAAAILFVIYSRFTWKTRCTMVYEGKQVNTPNKVILREAKRLTENLFKRYSAERRKEYLNECKGTLKTMGLDPCFGGRSRAIVTSPLQSEERVWEPPLEEEEDPANQHRDMDRRDALEGRQPKEHEGPT</sequence>
<evidence type="ECO:0000313" key="5">
    <source>
        <dbReference type="EMBL" id="KAL3691868.1"/>
    </source>
</evidence>
<dbReference type="PROSITE" id="PS50878">
    <property type="entry name" value="RT_POL"/>
    <property type="match status" value="1"/>
</dbReference>
<dbReference type="InterPro" id="IPR026960">
    <property type="entry name" value="RVT-Znf"/>
</dbReference>
<feature type="compositionally biased region" description="Basic and acidic residues" evidence="2">
    <location>
        <begin position="482"/>
        <end position="498"/>
    </location>
</feature>
<dbReference type="InterPro" id="IPR043502">
    <property type="entry name" value="DNA/RNA_pol_sf"/>
</dbReference>
<feature type="region of interest" description="Disordered" evidence="2">
    <location>
        <begin position="479"/>
        <end position="530"/>
    </location>
</feature>
<feature type="domain" description="Reverse transcriptase" evidence="4">
    <location>
        <begin position="1032"/>
        <end position="1292"/>
    </location>
</feature>
<feature type="region of interest" description="Disordered" evidence="2">
    <location>
        <begin position="1833"/>
        <end position="1875"/>
    </location>
</feature>
<proteinExistence type="predicted"/>
<dbReference type="InterPro" id="IPR000477">
    <property type="entry name" value="RT_dom"/>
</dbReference>
<feature type="region of interest" description="Disordered" evidence="2">
    <location>
        <begin position="1"/>
        <end position="59"/>
    </location>
</feature>
<feature type="region of interest" description="Disordered" evidence="2">
    <location>
        <begin position="149"/>
        <end position="207"/>
    </location>
</feature>
<dbReference type="EMBL" id="JBJQOH010000003">
    <property type="protein sequence ID" value="KAL3691868.1"/>
    <property type="molecule type" value="Genomic_DNA"/>
</dbReference>
<feature type="compositionally biased region" description="Acidic residues" evidence="2">
    <location>
        <begin position="190"/>
        <end position="203"/>
    </location>
</feature>
<dbReference type="GO" id="GO:0008270">
    <property type="term" value="F:zinc ion binding"/>
    <property type="evidence" value="ECO:0007669"/>
    <property type="project" value="UniProtKB-KW"/>
</dbReference>
<comment type="caution">
    <text evidence="5">The sequence shown here is derived from an EMBL/GenBank/DDBJ whole genome shotgun (WGS) entry which is preliminary data.</text>
</comment>
<keyword evidence="1" id="KW-0863">Zinc-finger</keyword>
<dbReference type="InterPro" id="IPR036691">
    <property type="entry name" value="Endo/exonu/phosph_ase_sf"/>
</dbReference>
<dbReference type="Proteomes" id="UP001633002">
    <property type="component" value="Unassembled WGS sequence"/>
</dbReference>
<dbReference type="CDD" id="cd01650">
    <property type="entry name" value="RT_nLTR_like"/>
    <property type="match status" value="1"/>
</dbReference>
<gene>
    <name evidence="5" type="ORF">R1sor_005519</name>
</gene>
<keyword evidence="1" id="KW-0862">Zinc</keyword>
<name>A0ABD3HKB1_9MARC</name>